<organism evidence="1 2">
    <name type="scientific">Mycena chlorophos</name>
    <name type="common">Agaric fungus</name>
    <name type="synonym">Agaricus chlorophos</name>
    <dbReference type="NCBI Taxonomy" id="658473"/>
    <lineage>
        <taxon>Eukaryota</taxon>
        <taxon>Fungi</taxon>
        <taxon>Dikarya</taxon>
        <taxon>Basidiomycota</taxon>
        <taxon>Agaricomycotina</taxon>
        <taxon>Agaricomycetes</taxon>
        <taxon>Agaricomycetidae</taxon>
        <taxon>Agaricales</taxon>
        <taxon>Marasmiineae</taxon>
        <taxon>Mycenaceae</taxon>
        <taxon>Mycena</taxon>
    </lineage>
</organism>
<name>A0ABQ0LAF3_MYCCL</name>
<reference evidence="1" key="1">
    <citation type="submission" date="2014-09" db="EMBL/GenBank/DDBJ databases">
        <title>Genome sequence of the luminous mushroom Mycena chlorophos for searching fungal bioluminescence genes.</title>
        <authorList>
            <person name="Tanaka Y."/>
            <person name="Kasuga D."/>
            <person name="Oba Y."/>
            <person name="Hase S."/>
            <person name="Sato K."/>
            <person name="Oba Y."/>
            <person name="Sakakibara Y."/>
        </authorList>
    </citation>
    <scope>NUCLEOTIDE SEQUENCE</scope>
</reference>
<sequence>MSATHAEDQLDIKACCAPLPEASPLTDNLSQEELEAIFDQGFEFDGVFALSEQYTLAQAPNPCRLLGPLGTIGLPLSRRDSYAISAHGEFSAAEIIIENPEWEKWMDERVGPKINRQLSVYATLKLKKLVMQHAGQSGAANSLPRGGELFVFLPSDFAGGEHALRYGERAEIFHPSTASKFSTTIVASLPGATHMISPLTSGASLALVYDVVFHDEAPQTSLPTAPTHAGWPTAQFRQILSAWKQELERGNSNSCAAPTYLAHLLHDRISHSDLKASAAKGEDGKLLRKILPIVHELGFAVYLANLTKQTRCSRKIPWSARDRERECGGDYGDDEYTDDVVGSEETEVEVDKLVDAEGRVQSLPVFRPECAYAWEADHLIHTNGCIVDDDRDPHGDDFEGDFDYTAHFTQTWCYTMLIIVAPGY</sequence>
<keyword evidence="2" id="KW-1185">Reference proteome</keyword>
<dbReference type="Proteomes" id="UP000815677">
    <property type="component" value="Unassembled WGS sequence"/>
</dbReference>
<evidence type="ECO:0000313" key="2">
    <source>
        <dbReference type="Proteomes" id="UP000815677"/>
    </source>
</evidence>
<protein>
    <recommendedName>
        <fullName evidence="3">Prolyl 4-hydroxylase alpha subunit Fe(2+) 2OG dioxygenase domain-containing protein</fullName>
    </recommendedName>
</protein>
<gene>
    <name evidence="1" type="ORF">MCHLO_05555</name>
</gene>
<dbReference type="EMBL" id="DF844271">
    <property type="protein sequence ID" value="GAT48122.1"/>
    <property type="molecule type" value="Genomic_DNA"/>
</dbReference>
<accession>A0ABQ0LAF3</accession>
<evidence type="ECO:0000313" key="1">
    <source>
        <dbReference type="EMBL" id="GAT48122.1"/>
    </source>
</evidence>
<evidence type="ECO:0008006" key="3">
    <source>
        <dbReference type="Google" id="ProtNLM"/>
    </source>
</evidence>
<proteinExistence type="predicted"/>